<dbReference type="SUPFAM" id="SSF55144">
    <property type="entry name" value="LigT-like"/>
    <property type="match status" value="1"/>
</dbReference>
<dbReference type="InterPro" id="IPR009097">
    <property type="entry name" value="Cyclic_Pdiesterase"/>
</dbReference>
<dbReference type="Proteomes" id="UP000681341">
    <property type="component" value="Unassembled WGS sequence"/>
</dbReference>
<dbReference type="RefSeq" id="WP_208499816.1">
    <property type="nucleotide sequence ID" value="NZ_JAGFNP010000019.1"/>
</dbReference>
<accession>A0ABS3UAQ2</accession>
<evidence type="ECO:0000313" key="1">
    <source>
        <dbReference type="EMBL" id="MBO3735852.1"/>
    </source>
</evidence>
<dbReference type="EMBL" id="JAGFNP010000019">
    <property type="protein sequence ID" value="MBO3735852.1"/>
    <property type="molecule type" value="Genomic_DNA"/>
</dbReference>
<dbReference type="Gene3D" id="3.90.1140.10">
    <property type="entry name" value="Cyclic phosphodiesterase"/>
    <property type="match status" value="1"/>
</dbReference>
<organism evidence="1 2">
    <name type="scientific">Glycomyces niveus</name>
    <dbReference type="NCBI Taxonomy" id="2820287"/>
    <lineage>
        <taxon>Bacteria</taxon>
        <taxon>Bacillati</taxon>
        <taxon>Actinomycetota</taxon>
        <taxon>Actinomycetes</taxon>
        <taxon>Glycomycetales</taxon>
        <taxon>Glycomycetaceae</taxon>
        <taxon>Glycomyces</taxon>
    </lineage>
</organism>
<gene>
    <name evidence="1" type="ORF">J5V16_23760</name>
</gene>
<evidence type="ECO:0008006" key="3">
    <source>
        <dbReference type="Google" id="ProtNLM"/>
    </source>
</evidence>
<reference evidence="1 2" key="1">
    <citation type="submission" date="2021-03" db="EMBL/GenBank/DDBJ databases">
        <title>Glycomyces sp. nov., a novel actinomycete isolated from soil.</title>
        <authorList>
            <person name="Yang X."/>
            <person name="Xu X."/>
        </authorList>
    </citation>
    <scope>NUCLEOTIDE SEQUENCE [LARGE SCALE GENOMIC DNA]</scope>
    <source>
        <strain evidence="1 2">NEAU-S30</strain>
    </source>
</reference>
<name>A0ABS3UAQ2_9ACTN</name>
<sequence>MSFPRPDHPGLRAHYEREWAAGLFAFTEGTFHPDPVPRDGVPRFGLSLVVRAEGGFADRIAAESEAIAARCRGNHLNYVPRDLHMTVRSLEGFQDTVPQRQIDHYLGQLKEATEGLGPIAARFEGLGGSRGGLYVRGYPNADLLELRRRMRDARVPFGNLGPAGGDGDRYRDNAHVTLLVPREAVPEPEVAAYVDARTAVSFGSITTREIALVVWRPDLRAANIEVIERVTWLAPQGEPMLRIEWTSHERKPQPAIDELYADLQASIAIDGPTDFTVLVCATQLLETRYVMAHLRGFGDRERTLDYADIVELFENLDAALEALAAGRTGIIALYPGQGAEYPVFECSADEVRLFMVPWLDAERLDRSRPLPDGLKSRPGATAGRAQLIGHLKELRGAFARSVAARDPRLAQYDPIRRWLPADGPDE</sequence>
<evidence type="ECO:0000313" key="2">
    <source>
        <dbReference type="Proteomes" id="UP000681341"/>
    </source>
</evidence>
<keyword evidence="2" id="KW-1185">Reference proteome</keyword>
<protein>
    <recommendedName>
        <fullName evidence="3">2'-5' RNA ligase</fullName>
    </recommendedName>
</protein>
<comment type="caution">
    <text evidence="1">The sequence shown here is derived from an EMBL/GenBank/DDBJ whole genome shotgun (WGS) entry which is preliminary data.</text>
</comment>
<proteinExistence type="predicted"/>